<dbReference type="GeneID" id="11510643"/>
<dbReference type="KEGG" id="mtm:MYCTH_2125577"/>
<protein>
    <submittedName>
        <fullName evidence="2">Uncharacterized protein</fullName>
    </submittedName>
</protein>
<evidence type="ECO:0000313" key="2">
    <source>
        <dbReference type="EMBL" id="AEO56593.1"/>
    </source>
</evidence>
<dbReference type="RefSeq" id="XP_003661838.1">
    <property type="nucleotide sequence ID" value="XM_003661790.1"/>
</dbReference>
<dbReference type="EMBL" id="CP003003">
    <property type="protein sequence ID" value="AEO56593.1"/>
    <property type="molecule type" value="Genomic_DNA"/>
</dbReference>
<dbReference type="Proteomes" id="UP000007322">
    <property type="component" value="Chromosome 2"/>
</dbReference>
<dbReference type="VEuPathDB" id="FungiDB:MYCTH_2125577"/>
<keyword evidence="3" id="KW-1185">Reference proteome</keyword>
<sequence length="76" mass="8384">MNGTRKEYSSTTSSPPAACTGPTWPSKERARLGNIVDPRKLRDEPSIALPTRTRAREWAAENGLAPTLCFYFVCAL</sequence>
<name>G2Q9Y9_THET4</name>
<dbReference type="HOGENOM" id="CLU_2656169_0_0_1"/>
<evidence type="ECO:0000256" key="1">
    <source>
        <dbReference type="SAM" id="MobiDB-lite"/>
    </source>
</evidence>
<reference evidence="2 3" key="1">
    <citation type="journal article" date="2011" name="Nat. Biotechnol.">
        <title>Comparative genomic analysis of the thermophilic biomass-degrading fungi Myceliophthora thermophila and Thielavia terrestris.</title>
        <authorList>
            <person name="Berka R.M."/>
            <person name="Grigoriev I.V."/>
            <person name="Otillar R."/>
            <person name="Salamov A."/>
            <person name="Grimwood J."/>
            <person name="Reid I."/>
            <person name="Ishmael N."/>
            <person name="John T."/>
            <person name="Darmond C."/>
            <person name="Moisan M.-C."/>
            <person name="Henrissat B."/>
            <person name="Coutinho P.M."/>
            <person name="Lombard V."/>
            <person name="Natvig D.O."/>
            <person name="Lindquist E."/>
            <person name="Schmutz J."/>
            <person name="Lucas S."/>
            <person name="Harris P."/>
            <person name="Powlowski J."/>
            <person name="Bellemare A."/>
            <person name="Taylor D."/>
            <person name="Butler G."/>
            <person name="de Vries R.P."/>
            <person name="Allijn I.E."/>
            <person name="van den Brink J."/>
            <person name="Ushinsky S."/>
            <person name="Storms R."/>
            <person name="Powell A.J."/>
            <person name="Paulsen I.T."/>
            <person name="Elbourne L.D.H."/>
            <person name="Baker S.E."/>
            <person name="Magnuson J."/>
            <person name="LaBoissiere S."/>
            <person name="Clutterbuck A.J."/>
            <person name="Martinez D."/>
            <person name="Wogulis M."/>
            <person name="de Leon A.L."/>
            <person name="Rey M.W."/>
            <person name="Tsang A."/>
        </authorList>
    </citation>
    <scope>NUCLEOTIDE SEQUENCE [LARGE SCALE GENOMIC DNA]</scope>
    <source>
        <strain evidence="3">ATCC 42464 / BCRC 31852 / DSM 1799</strain>
    </source>
</reference>
<feature type="compositionally biased region" description="Low complexity" evidence="1">
    <location>
        <begin position="9"/>
        <end position="18"/>
    </location>
</feature>
<gene>
    <name evidence="2" type="ORF">MYCTH_2125577</name>
</gene>
<accession>G2Q9Y9</accession>
<evidence type="ECO:0000313" key="3">
    <source>
        <dbReference type="Proteomes" id="UP000007322"/>
    </source>
</evidence>
<proteinExistence type="predicted"/>
<dbReference type="AlphaFoldDB" id="G2Q9Y9"/>
<feature type="region of interest" description="Disordered" evidence="1">
    <location>
        <begin position="1"/>
        <end position="33"/>
    </location>
</feature>
<organism evidence="2 3">
    <name type="scientific">Thermothelomyces thermophilus (strain ATCC 42464 / BCRC 31852 / DSM 1799)</name>
    <name type="common">Sporotrichum thermophile</name>
    <dbReference type="NCBI Taxonomy" id="573729"/>
    <lineage>
        <taxon>Eukaryota</taxon>
        <taxon>Fungi</taxon>
        <taxon>Dikarya</taxon>
        <taxon>Ascomycota</taxon>
        <taxon>Pezizomycotina</taxon>
        <taxon>Sordariomycetes</taxon>
        <taxon>Sordariomycetidae</taxon>
        <taxon>Sordariales</taxon>
        <taxon>Chaetomiaceae</taxon>
        <taxon>Thermothelomyces</taxon>
    </lineage>
</organism>
<dbReference type="InParanoid" id="G2Q9Y9"/>